<feature type="transmembrane region" description="Helical" evidence="7">
    <location>
        <begin position="236"/>
        <end position="258"/>
    </location>
</feature>
<keyword evidence="3 6" id="KW-0812">Transmembrane</keyword>
<dbReference type="InterPro" id="IPR036390">
    <property type="entry name" value="WH_DNA-bd_sf"/>
</dbReference>
<name>A0A4R1K6L4_9BACT</name>
<evidence type="ECO:0000256" key="3">
    <source>
        <dbReference type="ARBA" id="ARBA00022692"/>
    </source>
</evidence>
<dbReference type="InterPro" id="IPR036421">
    <property type="entry name" value="Fe_dep_repressor_sf"/>
</dbReference>
<evidence type="ECO:0000256" key="5">
    <source>
        <dbReference type="ARBA" id="ARBA00023136"/>
    </source>
</evidence>
<feature type="transmembrane region" description="Helical" evidence="7">
    <location>
        <begin position="49"/>
        <end position="69"/>
    </location>
</feature>
<dbReference type="InterPro" id="IPR001367">
    <property type="entry name" value="Fe_dep_repressor"/>
</dbReference>
<feature type="transmembrane region" description="Helical" evidence="7">
    <location>
        <begin position="20"/>
        <end position="40"/>
    </location>
</feature>
<dbReference type="GO" id="GO:0043190">
    <property type="term" value="C:ATP-binding cassette (ABC) transporter complex"/>
    <property type="evidence" value="ECO:0007669"/>
    <property type="project" value="InterPro"/>
</dbReference>
<dbReference type="GO" id="GO:0046983">
    <property type="term" value="F:protein dimerization activity"/>
    <property type="evidence" value="ECO:0007669"/>
    <property type="project" value="InterPro"/>
</dbReference>
<dbReference type="PANTHER" id="PTHR30477">
    <property type="entry name" value="ABC-TRANSPORTER METAL-BINDING PROTEIN"/>
    <property type="match status" value="1"/>
</dbReference>
<dbReference type="RefSeq" id="WP_132874018.1">
    <property type="nucleotide sequence ID" value="NZ_SMGG01000005.1"/>
</dbReference>
<dbReference type="GO" id="GO:0010043">
    <property type="term" value="P:response to zinc ion"/>
    <property type="evidence" value="ECO:0007669"/>
    <property type="project" value="TreeGrafter"/>
</dbReference>
<reference evidence="9 10" key="1">
    <citation type="submission" date="2019-03" db="EMBL/GenBank/DDBJ databases">
        <title>Genomic Encyclopedia of Type Strains, Phase IV (KMG-IV): sequencing the most valuable type-strain genomes for metagenomic binning, comparative biology and taxonomic classification.</title>
        <authorList>
            <person name="Goeker M."/>
        </authorList>
    </citation>
    <scope>NUCLEOTIDE SEQUENCE [LARGE SCALE GENOMIC DNA]</scope>
    <source>
        <strain evidence="9 10">DSM 24984</strain>
    </source>
</reference>
<dbReference type="AlphaFoldDB" id="A0A4R1K6L4"/>
<dbReference type="OrthoDB" id="9791355at2"/>
<dbReference type="EMBL" id="SMGG01000005">
    <property type="protein sequence ID" value="TCK59862.1"/>
    <property type="molecule type" value="Genomic_DNA"/>
</dbReference>
<dbReference type="Gene3D" id="1.10.10.10">
    <property type="entry name" value="Winged helix-like DNA-binding domain superfamily/Winged helix DNA-binding domain"/>
    <property type="match status" value="1"/>
</dbReference>
<evidence type="ECO:0000259" key="8">
    <source>
        <dbReference type="Pfam" id="PF02742"/>
    </source>
</evidence>
<feature type="transmembrane region" description="Helical" evidence="7">
    <location>
        <begin position="109"/>
        <end position="130"/>
    </location>
</feature>
<feature type="domain" description="Iron dependent repressor metal binding and dimerisation" evidence="8">
    <location>
        <begin position="355"/>
        <end position="422"/>
    </location>
</feature>
<keyword evidence="5 7" id="KW-0472">Membrane</keyword>
<evidence type="ECO:0000256" key="4">
    <source>
        <dbReference type="ARBA" id="ARBA00022989"/>
    </source>
</evidence>
<proteinExistence type="inferred from homology"/>
<protein>
    <submittedName>
        <fullName evidence="9">Manganese/iron transport system permease protein/iron/zinc/copper transport system permease protein</fullName>
    </submittedName>
</protein>
<dbReference type="PANTHER" id="PTHR30477:SF13">
    <property type="entry name" value="IRON TRANSPORT SYSTEM MEMBRANE PROTEIN HI_0360-RELATED"/>
    <property type="match status" value="1"/>
</dbReference>
<evidence type="ECO:0000313" key="10">
    <source>
        <dbReference type="Proteomes" id="UP000294614"/>
    </source>
</evidence>
<sequence>METLYTLFIDPLTKIYFLKALAGGSIVAVVCAVTGCLVILQRMAFLGDALSHAMIAGVGAGYLFMKLVFGVEAAAGAMLVGSLISAFITVFMIGFVAKVSRIKEDASIGIMYTGVFAGGVVLVSVFGKYIHIDLMHFIMGDILGISDFDMVVSAIVSAAVLSVIILFFRYFKLTSFDPVMAASIGIPVLLFKYLFTGCVSLIVVSAVSMVGVILVVGLLITPAATAYLLTDRLEKMMALAALFGFTSILGGLYLSVWLNSAGGGAIMLFSTVQFLAVLVLAPRYGLLADWLRRRNMVPQQVIEDIIASMYKSGRAVTAEHIAGYVKVKAKVMRNAMKYLAEEGYAKPEGSEYVLTDKGKTEALRLKKAHRVWETYLHYMGVPENELHAKAHVLEHFNDHNAIDYIHGKMGYPATDPHGAVIPPVYADGSFCLTAVYGFSDKEVEIVSVDTDKGISAGDIVRITHTDDGWQVQKDGETAVLTDEEVETMTVRLLS</sequence>
<dbReference type="Gene3D" id="1.10.3470.10">
    <property type="entry name" value="ABC transporter involved in vitamin B12 uptake, BtuC"/>
    <property type="match status" value="1"/>
</dbReference>
<feature type="transmembrane region" description="Helical" evidence="7">
    <location>
        <begin position="201"/>
        <end position="229"/>
    </location>
</feature>
<keyword evidence="4 7" id="KW-1133">Transmembrane helix</keyword>
<dbReference type="InterPro" id="IPR036388">
    <property type="entry name" value="WH-like_DNA-bd_sf"/>
</dbReference>
<gene>
    <name evidence="9" type="ORF">C8D98_2029</name>
</gene>
<dbReference type="SUPFAM" id="SSF47979">
    <property type="entry name" value="Iron-dependent repressor protein, dimerization domain"/>
    <property type="match status" value="1"/>
</dbReference>
<accession>A0A4R1K6L4</accession>
<feature type="transmembrane region" description="Helical" evidence="7">
    <location>
        <begin position="178"/>
        <end position="195"/>
    </location>
</feature>
<dbReference type="InterPro" id="IPR037294">
    <property type="entry name" value="ABC_BtuC-like"/>
</dbReference>
<organism evidence="9 10">
    <name type="scientific">Seleniivibrio woodruffii</name>
    <dbReference type="NCBI Taxonomy" id="1078050"/>
    <lineage>
        <taxon>Bacteria</taxon>
        <taxon>Pseudomonadati</taxon>
        <taxon>Deferribacterota</taxon>
        <taxon>Deferribacteres</taxon>
        <taxon>Deferribacterales</taxon>
        <taxon>Geovibrionaceae</taxon>
        <taxon>Seleniivibrio</taxon>
    </lineage>
</organism>
<evidence type="ECO:0000256" key="6">
    <source>
        <dbReference type="RuleBase" id="RU003943"/>
    </source>
</evidence>
<comment type="subcellular location">
    <subcellularLocation>
        <location evidence="6">Cell membrane</location>
        <topology evidence="6">Multi-pass membrane protein</topology>
    </subcellularLocation>
    <subcellularLocation>
        <location evidence="1">Membrane</location>
        <topology evidence="1">Multi-pass membrane protein</topology>
    </subcellularLocation>
</comment>
<evidence type="ECO:0000313" key="9">
    <source>
        <dbReference type="EMBL" id="TCK59862.1"/>
    </source>
</evidence>
<dbReference type="GO" id="GO:0055085">
    <property type="term" value="P:transmembrane transport"/>
    <property type="evidence" value="ECO:0007669"/>
    <property type="project" value="InterPro"/>
</dbReference>
<keyword evidence="10" id="KW-1185">Reference proteome</keyword>
<dbReference type="CDD" id="cd06550">
    <property type="entry name" value="TM_ABC_iron-siderophores_like"/>
    <property type="match status" value="1"/>
</dbReference>
<dbReference type="GO" id="GO:0003700">
    <property type="term" value="F:DNA-binding transcription factor activity"/>
    <property type="evidence" value="ECO:0007669"/>
    <property type="project" value="InterPro"/>
</dbReference>
<evidence type="ECO:0000256" key="7">
    <source>
        <dbReference type="SAM" id="Phobius"/>
    </source>
</evidence>
<comment type="similarity">
    <text evidence="2 6">Belongs to the ABC-3 integral membrane protein family.</text>
</comment>
<feature type="transmembrane region" description="Helical" evidence="7">
    <location>
        <begin position="150"/>
        <end position="171"/>
    </location>
</feature>
<keyword evidence="6" id="KW-0813">Transport</keyword>
<dbReference type="Proteomes" id="UP000294614">
    <property type="component" value="Unassembled WGS sequence"/>
</dbReference>
<dbReference type="Pfam" id="PF02742">
    <property type="entry name" value="Fe_dep_repr_C"/>
    <property type="match status" value="1"/>
</dbReference>
<feature type="transmembrane region" description="Helical" evidence="7">
    <location>
        <begin position="75"/>
        <end position="97"/>
    </location>
</feature>
<dbReference type="SUPFAM" id="SSF81345">
    <property type="entry name" value="ABC transporter involved in vitamin B12 uptake, BtuC"/>
    <property type="match status" value="1"/>
</dbReference>
<comment type="caution">
    <text evidence="9">The sequence shown here is derived from an EMBL/GenBank/DDBJ whole genome shotgun (WGS) entry which is preliminary data.</text>
</comment>
<dbReference type="GO" id="GO:0046914">
    <property type="term" value="F:transition metal ion binding"/>
    <property type="evidence" value="ECO:0007669"/>
    <property type="project" value="InterPro"/>
</dbReference>
<dbReference type="Pfam" id="PF00950">
    <property type="entry name" value="ABC-3"/>
    <property type="match status" value="1"/>
</dbReference>
<dbReference type="InterPro" id="IPR001626">
    <property type="entry name" value="ABC_TroCD"/>
</dbReference>
<evidence type="ECO:0000256" key="2">
    <source>
        <dbReference type="ARBA" id="ARBA00008034"/>
    </source>
</evidence>
<evidence type="ECO:0000256" key="1">
    <source>
        <dbReference type="ARBA" id="ARBA00004141"/>
    </source>
</evidence>
<feature type="transmembrane region" description="Helical" evidence="7">
    <location>
        <begin position="264"/>
        <end position="286"/>
    </location>
</feature>
<dbReference type="SMART" id="SM00529">
    <property type="entry name" value="HTH_DTXR"/>
    <property type="match status" value="1"/>
</dbReference>
<dbReference type="SUPFAM" id="SSF46785">
    <property type="entry name" value="Winged helix' DNA-binding domain"/>
    <property type="match status" value="1"/>
</dbReference>
<dbReference type="InterPro" id="IPR022689">
    <property type="entry name" value="Iron_dep_repressor"/>
</dbReference>